<dbReference type="EMBL" id="JAGGKV010000003">
    <property type="protein sequence ID" value="MBP1962312.1"/>
    <property type="molecule type" value="Genomic_DNA"/>
</dbReference>
<evidence type="ECO:0008006" key="3">
    <source>
        <dbReference type="Google" id="ProtNLM"/>
    </source>
</evidence>
<accession>A0ABS4HUL1</accession>
<dbReference type="Proteomes" id="UP001519344">
    <property type="component" value="Unassembled WGS sequence"/>
</dbReference>
<reference evidence="1 2" key="1">
    <citation type="submission" date="2021-03" db="EMBL/GenBank/DDBJ databases">
        <title>Genomic Encyclopedia of Type Strains, Phase IV (KMG-IV): sequencing the most valuable type-strain genomes for metagenomic binning, comparative biology and taxonomic classification.</title>
        <authorList>
            <person name="Goeker M."/>
        </authorList>
    </citation>
    <scope>NUCLEOTIDE SEQUENCE [LARGE SCALE GENOMIC DNA]</scope>
    <source>
        <strain evidence="1 2">DSM 24950</strain>
    </source>
</reference>
<proteinExistence type="predicted"/>
<dbReference type="RefSeq" id="WP_167061685.1">
    <property type="nucleotide sequence ID" value="NZ_JAAOZR010000024.1"/>
</dbReference>
<protein>
    <recommendedName>
        <fullName evidence="3">Oligogalacturonate lyase domain-containing protein</fullName>
    </recommendedName>
</protein>
<comment type="caution">
    <text evidence="1">The sequence shown here is derived from an EMBL/GenBank/DDBJ whole genome shotgun (WGS) entry which is preliminary data.</text>
</comment>
<dbReference type="InterPro" id="IPR015943">
    <property type="entry name" value="WD40/YVTN_repeat-like_dom_sf"/>
</dbReference>
<evidence type="ECO:0000313" key="1">
    <source>
        <dbReference type="EMBL" id="MBP1962312.1"/>
    </source>
</evidence>
<name>A0ABS4HUL1_9BACL</name>
<keyword evidence="2" id="KW-1185">Reference proteome</keyword>
<gene>
    <name evidence="1" type="ORF">J2Z65_001511</name>
</gene>
<sequence length="414" mass="47943">MNSLEAKINYQLNKYPTIKKVIKRAYQISMYALSPKIKSEGNIIAVTPNDGMEYFFGYYDKSPWDASDRYMLCLRAKDTSSDVAPYEAADILLFDTKDNNSYKVIGKTNSWNVQQGCMLQWLGPDYRENIIYNDFRKGQYCSVILNIKTNQERIIDMPVYSVSQDGKFAITLDFSRLHRLRKGYGYSNLPEETQNEKCPSTPCLWHIDLHNGKVSPLMKYTDFANFEPRPEMKDAEHKVNHIMINPSGDRFMILHRWFDGSRKYTRLVTVNIDGTEMFNLSDDNMTSHCYWKNNTEVLAFARKNAKGNGYYLMGDRTKNYQLLWTQLTSDGHPSYSPDGSKVATDTYPNRARVATVYCLNGDKISELAKVFAPFKYDNEVRCDLHPRWNRAGDKICFDSVFKGQRGLYVVNVKE</sequence>
<organism evidence="1 2">
    <name type="scientific">Paenibacillus aceris</name>
    <dbReference type="NCBI Taxonomy" id="869555"/>
    <lineage>
        <taxon>Bacteria</taxon>
        <taxon>Bacillati</taxon>
        <taxon>Bacillota</taxon>
        <taxon>Bacilli</taxon>
        <taxon>Bacillales</taxon>
        <taxon>Paenibacillaceae</taxon>
        <taxon>Paenibacillus</taxon>
    </lineage>
</organism>
<dbReference type="SUPFAM" id="SSF69304">
    <property type="entry name" value="Tricorn protease N-terminal domain"/>
    <property type="match status" value="1"/>
</dbReference>
<evidence type="ECO:0000313" key="2">
    <source>
        <dbReference type="Proteomes" id="UP001519344"/>
    </source>
</evidence>
<dbReference type="Gene3D" id="2.130.10.10">
    <property type="entry name" value="YVTN repeat-like/Quinoprotein amine dehydrogenase"/>
    <property type="match status" value="1"/>
</dbReference>